<name>A0ABP9VTD3_9BACT</name>
<reference evidence="3 4" key="1">
    <citation type="submission" date="2024-02" db="EMBL/GenBank/DDBJ databases">
        <title>Rhodopirellula caenicola NBRC 110016.</title>
        <authorList>
            <person name="Ichikawa N."/>
            <person name="Katano-Makiyama Y."/>
            <person name="Hidaka K."/>
        </authorList>
    </citation>
    <scope>NUCLEOTIDE SEQUENCE [LARGE SCALE GENOMIC DNA]</scope>
    <source>
        <strain evidence="3 4">NBRC 110016</strain>
    </source>
</reference>
<evidence type="ECO:0000259" key="2">
    <source>
        <dbReference type="PROSITE" id="PS51644"/>
    </source>
</evidence>
<dbReference type="InterPro" id="IPR025605">
    <property type="entry name" value="OST-HTH/LOTUS_dom"/>
</dbReference>
<evidence type="ECO:0000313" key="4">
    <source>
        <dbReference type="Proteomes" id="UP001416858"/>
    </source>
</evidence>
<protein>
    <recommendedName>
        <fullName evidence="2">HTH OST-type domain-containing protein</fullName>
    </recommendedName>
</protein>
<accession>A0ABP9VTD3</accession>
<comment type="caution">
    <text evidence="3">The sequence shown here is derived from an EMBL/GenBank/DDBJ whole genome shotgun (WGS) entry which is preliminary data.</text>
</comment>
<proteinExistence type="predicted"/>
<keyword evidence="4" id="KW-1185">Reference proteome</keyword>
<dbReference type="PROSITE" id="PS51644">
    <property type="entry name" value="HTH_OST"/>
    <property type="match status" value="1"/>
</dbReference>
<evidence type="ECO:0000256" key="1">
    <source>
        <dbReference type="SAM" id="MobiDB-lite"/>
    </source>
</evidence>
<evidence type="ECO:0000313" key="3">
    <source>
        <dbReference type="EMBL" id="GAA5507483.1"/>
    </source>
</evidence>
<dbReference type="CDD" id="cd10146">
    <property type="entry name" value="LabA_like_C"/>
    <property type="match status" value="1"/>
</dbReference>
<dbReference type="InterPro" id="IPR041966">
    <property type="entry name" value="LOTUS-like"/>
</dbReference>
<feature type="domain" description="HTH OST-type" evidence="2">
    <location>
        <begin position="33"/>
        <end position="107"/>
    </location>
</feature>
<dbReference type="Gene3D" id="3.30.420.610">
    <property type="entry name" value="LOTUS domain-like"/>
    <property type="match status" value="1"/>
</dbReference>
<dbReference type="Pfam" id="PF12872">
    <property type="entry name" value="OST-HTH"/>
    <property type="match status" value="1"/>
</dbReference>
<feature type="compositionally biased region" description="Low complexity" evidence="1">
    <location>
        <begin position="9"/>
        <end position="33"/>
    </location>
</feature>
<feature type="region of interest" description="Disordered" evidence="1">
    <location>
        <begin position="1"/>
        <end position="34"/>
    </location>
</feature>
<gene>
    <name evidence="3" type="ORF">Rcae01_02939</name>
</gene>
<organism evidence="3 4">
    <name type="scientific">Novipirellula caenicola</name>
    <dbReference type="NCBI Taxonomy" id="1536901"/>
    <lineage>
        <taxon>Bacteria</taxon>
        <taxon>Pseudomonadati</taxon>
        <taxon>Planctomycetota</taxon>
        <taxon>Planctomycetia</taxon>
        <taxon>Pirellulales</taxon>
        <taxon>Pirellulaceae</taxon>
        <taxon>Novipirellula</taxon>
    </lineage>
</organism>
<dbReference type="EMBL" id="BAABRO010000005">
    <property type="protein sequence ID" value="GAA5507483.1"/>
    <property type="molecule type" value="Genomic_DNA"/>
</dbReference>
<sequence length="110" mass="12326">MDKNDTTKPKQTQSKQTQTKQTPTRTPGTTMKKNTTLINLLRTAVKEKTGEGGWASLGQVGSHLSGQGEFNHRDLGYAKHIDLFAAIDLFKVENRRQPGHPRVQLRQNKS</sequence>
<dbReference type="Proteomes" id="UP001416858">
    <property type="component" value="Unassembled WGS sequence"/>
</dbReference>